<evidence type="ECO:0000313" key="2">
    <source>
        <dbReference type="Proteomes" id="UP000788993"/>
    </source>
</evidence>
<protein>
    <submittedName>
        <fullName evidence="1">Uncharacterized protein</fullName>
    </submittedName>
</protein>
<accession>A0A9P8NUX2</accession>
<name>A0A9P8NUX2_9ASCO</name>
<organism evidence="1 2">
    <name type="scientific">Ogataea polymorpha</name>
    <dbReference type="NCBI Taxonomy" id="460523"/>
    <lineage>
        <taxon>Eukaryota</taxon>
        <taxon>Fungi</taxon>
        <taxon>Dikarya</taxon>
        <taxon>Ascomycota</taxon>
        <taxon>Saccharomycotina</taxon>
        <taxon>Pichiomycetes</taxon>
        <taxon>Pichiales</taxon>
        <taxon>Pichiaceae</taxon>
        <taxon>Ogataea</taxon>
    </lineage>
</organism>
<reference evidence="1" key="2">
    <citation type="submission" date="2021-01" db="EMBL/GenBank/DDBJ databases">
        <authorList>
            <person name="Schikora-Tamarit M.A."/>
        </authorList>
    </citation>
    <scope>NUCLEOTIDE SEQUENCE</scope>
    <source>
        <strain evidence="1">NCAIM Y.01608</strain>
    </source>
</reference>
<dbReference type="AlphaFoldDB" id="A0A9P8NUX2"/>
<dbReference type="EMBL" id="JAEUBD010001504">
    <property type="protein sequence ID" value="KAH3659519.1"/>
    <property type="molecule type" value="Genomic_DNA"/>
</dbReference>
<sequence length="395" mass="43682">MVCSDSKHRCSSVAAKDHTAHHDGARRALQVAFVGQPRLDVVGALVVVDRRVEVQGLGGVEDLENVKLAAARAPARAVGVGRVLRRARDVRVQKPDGGHVVGRGVLADAVFLRRAELEQEHLGGSVVAVVGRDAVSINTAVLAEPRVAARHVRHDDELLIGMQRHVAQHGALTSGRHAVRVDVVECFSEARDILTHVAEERHVVCGEVVGVVVCEPRPRAVGLAVGVVVGDIVSEFLQIYWASDVHRDLVVERRDRTFKTGRLVCVDLARARVVRARVDALHVVEIALEPKVLELQHSVLIRKDAWHLFDTVHALTLHPQLQLAQFTVPRTAYQGTHRWMNKLELLYKTVDQRDVDGLEELDSGLRALRSDQFDMQLERIEEVPEPGRGQPNLEE</sequence>
<gene>
    <name evidence="1" type="ORF">OGATHE_005564</name>
</gene>
<dbReference type="Proteomes" id="UP000788993">
    <property type="component" value="Unassembled WGS sequence"/>
</dbReference>
<keyword evidence="2" id="KW-1185">Reference proteome</keyword>
<comment type="caution">
    <text evidence="1">The sequence shown here is derived from an EMBL/GenBank/DDBJ whole genome shotgun (WGS) entry which is preliminary data.</text>
</comment>
<reference evidence="1" key="1">
    <citation type="journal article" date="2021" name="Open Biol.">
        <title>Shared evolutionary footprints suggest mitochondrial oxidative damage underlies multiple complex I losses in fungi.</title>
        <authorList>
            <person name="Schikora-Tamarit M.A."/>
            <person name="Marcet-Houben M."/>
            <person name="Nosek J."/>
            <person name="Gabaldon T."/>
        </authorList>
    </citation>
    <scope>NUCLEOTIDE SEQUENCE</scope>
    <source>
        <strain evidence="1">NCAIM Y.01608</strain>
    </source>
</reference>
<evidence type="ECO:0000313" key="1">
    <source>
        <dbReference type="EMBL" id="KAH3659519.1"/>
    </source>
</evidence>
<proteinExistence type="predicted"/>